<feature type="region of interest" description="Disordered" evidence="1">
    <location>
        <begin position="1"/>
        <end position="73"/>
    </location>
</feature>
<name>A0ABQ8VL16_9AGAR</name>
<comment type="caution">
    <text evidence="2">The sequence shown here is derived from an EMBL/GenBank/DDBJ whole genome shotgun (WGS) entry which is preliminary data.</text>
</comment>
<feature type="compositionally biased region" description="Basic and acidic residues" evidence="1">
    <location>
        <begin position="31"/>
        <end position="43"/>
    </location>
</feature>
<dbReference type="Proteomes" id="UP001150217">
    <property type="component" value="Unassembled WGS sequence"/>
</dbReference>
<protein>
    <submittedName>
        <fullName evidence="2">Uncharacterized protein</fullName>
    </submittedName>
</protein>
<gene>
    <name evidence="2" type="ORF">C8R41DRAFT_226307</name>
</gene>
<organism evidence="2 3">
    <name type="scientific">Lentinula lateritia</name>
    <dbReference type="NCBI Taxonomy" id="40482"/>
    <lineage>
        <taxon>Eukaryota</taxon>
        <taxon>Fungi</taxon>
        <taxon>Dikarya</taxon>
        <taxon>Basidiomycota</taxon>
        <taxon>Agaricomycotina</taxon>
        <taxon>Agaricomycetes</taxon>
        <taxon>Agaricomycetidae</taxon>
        <taxon>Agaricales</taxon>
        <taxon>Marasmiineae</taxon>
        <taxon>Omphalotaceae</taxon>
        <taxon>Lentinula</taxon>
    </lineage>
</organism>
<reference evidence="2" key="1">
    <citation type="submission" date="2022-08" db="EMBL/GenBank/DDBJ databases">
        <title>A Global Phylogenomic Analysis of the Shiitake Genus Lentinula.</title>
        <authorList>
            <consortium name="DOE Joint Genome Institute"/>
            <person name="Sierra-Patev S."/>
            <person name="Min B."/>
            <person name="Naranjo-Ortiz M."/>
            <person name="Looney B."/>
            <person name="Konkel Z."/>
            <person name="Slot J.C."/>
            <person name="Sakamoto Y."/>
            <person name="Steenwyk J.L."/>
            <person name="Rokas A."/>
            <person name="Carro J."/>
            <person name="Camarero S."/>
            <person name="Ferreira P."/>
            <person name="Molpeceres G."/>
            <person name="Ruiz-Duenas F.J."/>
            <person name="Serrano A."/>
            <person name="Henrissat B."/>
            <person name="Drula E."/>
            <person name="Hughes K.W."/>
            <person name="Mata J.L."/>
            <person name="Ishikawa N.K."/>
            <person name="Vargas-Isla R."/>
            <person name="Ushijima S."/>
            <person name="Smith C.A."/>
            <person name="Ahrendt S."/>
            <person name="Andreopoulos W."/>
            <person name="He G."/>
            <person name="Labutti K."/>
            <person name="Lipzen A."/>
            <person name="Ng V."/>
            <person name="Riley R."/>
            <person name="Sandor L."/>
            <person name="Barry K."/>
            <person name="Martinez A.T."/>
            <person name="Xiao Y."/>
            <person name="Gibbons J.G."/>
            <person name="Terashima K."/>
            <person name="Grigoriev I.V."/>
            <person name="Hibbett D.S."/>
        </authorList>
    </citation>
    <scope>NUCLEOTIDE SEQUENCE</scope>
    <source>
        <strain evidence="2">RHP3577 ss4</strain>
    </source>
</reference>
<evidence type="ECO:0000256" key="1">
    <source>
        <dbReference type="SAM" id="MobiDB-lite"/>
    </source>
</evidence>
<evidence type="ECO:0000313" key="2">
    <source>
        <dbReference type="EMBL" id="KAJ4497089.1"/>
    </source>
</evidence>
<accession>A0ABQ8VL16</accession>
<proteinExistence type="predicted"/>
<sequence length="137" mass="15411">MSSEFQYPNGAGSLPREDSLNLSGNEDDNDNDHGGDYSTRMEELFADDVQDSNGHLEDESDDEGGFLYTGNDADLSTSYRDQLRNVLEDDSDVEAHEVEKSLMAEDPTEEVLSEDEEHDPLFCLTKHILHQSRPLQD</sequence>
<dbReference type="EMBL" id="JANVFT010000023">
    <property type="protein sequence ID" value="KAJ4497089.1"/>
    <property type="molecule type" value="Genomic_DNA"/>
</dbReference>
<keyword evidence="3" id="KW-1185">Reference proteome</keyword>
<evidence type="ECO:0000313" key="3">
    <source>
        <dbReference type="Proteomes" id="UP001150217"/>
    </source>
</evidence>